<feature type="region of interest" description="Disordered" evidence="1">
    <location>
        <begin position="1"/>
        <end position="21"/>
    </location>
</feature>
<name>A0A162SQZ2_9CLOT</name>
<dbReference type="AlphaFoldDB" id="A0A162SQZ2"/>
<dbReference type="PATRIC" id="fig|1121326.3.peg.3551"/>
<sequence>MGLFSRSSEKRHYGDKHMGSDYYKRKGLLGRILRMLGSFSSSRKRHDNHHSNNNHNSHDNHCSHQHHYSNEKHYKKRYKSSWS</sequence>
<evidence type="ECO:0000313" key="3">
    <source>
        <dbReference type="Proteomes" id="UP000076603"/>
    </source>
</evidence>
<dbReference type="STRING" id="1121326.CLMAG_35090"/>
<organism evidence="2 3">
    <name type="scientific">Clostridium magnum DSM 2767</name>
    <dbReference type="NCBI Taxonomy" id="1121326"/>
    <lineage>
        <taxon>Bacteria</taxon>
        <taxon>Bacillati</taxon>
        <taxon>Bacillota</taxon>
        <taxon>Clostridia</taxon>
        <taxon>Eubacteriales</taxon>
        <taxon>Clostridiaceae</taxon>
        <taxon>Clostridium</taxon>
    </lineage>
</organism>
<evidence type="ECO:0000313" key="2">
    <source>
        <dbReference type="EMBL" id="KZL91750.1"/>
    </source>
</evidence>
<accession>A0A162SQZ2</accession>
<reference evidence="2 3" key="1">
    <citation type="submission" date="2016-04" db="EMBL/GenBank/DDBJ databases">
        <title>Genome sequence of Clostridium magnum DSM 2767.</title>
        <authorList>
            <person name="Poehlein A."/>
            <person name="Uhlig R."/>
            <person name="Fischer R."/>
            <person name="Bahl H."/>
            <person name="Daniel R."/>
        </authorList>
    </citation>
    <scope>NUCLEOTIDE SEQUENCE [LARGE SCALE GENOMIC DNA]</scope>
    <source>
        <strain evidence="2 3">DSM 2767</strain>
    </source>
</reference>
<dbReference type="EMBL" id="LWAE01000003">
    <property type="protein sequence ID" value="KZL91750.1"/>
    <property type="molecule type" value="Genomic_DNA"/>
</dbReference>
<evidence type="ECO:0000256" key="1">
    <source>
        <dbReference type="SAM" id="MobiDB-lite"/>
    </source>
</evidence>
<keyword evidence="3" id="KW-1185">Reference proteome</keyword>
<feature type="compositionally biased region" description="Basic residues" evidence="1">
    <location>
        <begin position="73"/>
        <end position="83"/>
    </location>
</feature>
<feature type="compositionally biased region" description="Basic and acidic residues" evidence="1">
    <location>
        <begin position="7"/>
        <end position="21"/>
    </location>
</feature>
<gene>
    <name evidence="2" type="ORF">CLMAG_35090</name>
</gene>
<proteinExistence type="predicted"/>
<feature type="region of interest" description="Disordered" evidence="1">
    <location>
        <begin position="39"/>
        <end position="83"/>
    </location>
</feature>
<dbReference type="Proteomes" id="UP000076603">
    <property type="component" value="Unassembled WGS sequence"/>
</dbReference>
<comment type="caution">
    <text evidence="2">The sequence shown here is derived from an EMBL/GenBank/DDBJ whole genome shotgun (WGS) entry which is preliminary data.</text>
</comment>
<protein>
    <submittedName>
        <fullName evidence="2">Uncharacterized protein</fullName>
    </submittedName>
</protein>
<feature type="compositionally biased region" description="Basic and acidic residues" evidence="1">
    <location>
        <begin position="56"/>
        <end position="72"/>
    </location>
</feature>